<accession>A0A2U8VS98</accession>
<evidence type="ECO:0000256" key="1">
    <source>
        <dbReference type="SAM" id="SignalP"/>
    </source>
</evidence>
<evidence type="ECO:0008006" key="4">
    <source>
        <dbReference type="Google" id="ProtNLM"/>
    </source>
</evidence>
<organism evidence="2 3">
    <name type="scientific">Methylobacterium radiodurans</name>
    <dbReference type="NCBI Taxonomy" id="2202828"/>
    <lineage>
        <taxon>Bacteria</taxon>
        <taxon>Pseudomonadati</taxon>
        <taxon>Pseudomonadota</taxon>
        <taxon>Alphaproteobacteria</taxon>
        <taxon>Hyphomicrobiales</taxon>
        <taxon>Methylobacteriaceae</taxon>
        <taxon>Methylobacterium</taxon>
    </lineage>
</organism>
<proteinExistence type="predicted"/>
<evidence type="ECO:0000313" key="3">
    <source>
        <dbReference type="Proteomes" id="UP000246058"/>
    </source>
</evidence>
<dbReference type="KEGG" id="meti:DK427_11505"/>
<dbReference type="OrthoDB" id="8421230at2"/>
<protein>
    <recommendedName>
        <fullName evidence="4">Lipocalin-like domain-containing protein</fullName>
    </recommendedName>
</protein>
<sequence>MARFLSSLCAALCVGPALVGAVSAQPAPIEGTWQQVETNAGSCRSCRIEITREAGALRIVANNGWSALVDDTGDRNRFDARGTGSWQATTKGWVAGRAFDITVLRVVERLHITMRVEMPDGSGRLVHAVFKRIWLGV</sequence>
<feature type="signal peptide" evidence="1">
    <location>
        <begin position="1"/>
        <end position="19"/>
    </location>
</feature>
<dbReference type="EMBL" id="CP029551">
    <property type="protein sequence ID" value="AWN36270.1"/>
    <property type="molecule type" value="Genomic_DNA"/>
</dbReference>
<dbReference type="AlphaFoldDB" id="A0A2U8VS98"/>
<gene>
    <name evidence="2" type="ORF">DK427_11505</name>
</gene>
<keyword evidence="3" id="KW-1185">Reference proteome</keyword>
<evidence type="ECO:0000313" key="2">
    <source>
        <dbReference type="EMBL" id="AWN36270.1"/>
    </source>
</evidence>
<feature type="chain" id="PRO_5015879649" description="Lipocalin-like domain-containing protein" evidence="1">
    <location>
        <begin position="20"/>
        <end position="137"/>
    </location>
</feature>
<dbReference type="RefSeq" id="WP_109951373.1">
    <property type="nucleotide sequence ID" value="NZ_CP029551.1"/>
</dbReference>
<keyword evidence="1" id="KW-0732">Signal</keyword>
<reference evidence="2 3" key="1">
    <citation type="submission" date="2018-05" db="EMBL/GenBank/DDBJ databases">
        <title>Complete Genome Sequence of Methylobacterium sp. 17Sr1-43.</title>
        <authorList>
            <person name="Srinivasan S."/>
        </authorList>
    </citation>
    <scope>NUCLEOTIDE SEQUENCE [LARGE SCALE GENOMIC DNA]</scope>
    <source>
        <strain evidence="2 3">17Sr1-43</strain>
    </source>
</reference>
<name>A0A2U8VS98_9HYPH</name>
<dbReference type="Proteomes" id="UP000246058">
    <property type="component" value="Chromosome"/>
</dbReference>